<dbReference type="GeneID" id="37030330"/>
<dbReference type="CDD" id="cd18604">
    <property type="entry name" value="ABC_6TM_VMR1_D2_like"/>
    <property type="match status" value="1"/>
</dbReference>
<accession>A0A316UPT1</accession>
<evidence type="ECO:0000256" key="6">
    <source>
        <dbReference type="ARBA" id="ARBA00022840"/>
    </source>
</evidence>
<dbReference type="SMART" id="SM00382">
    <property type="entry name" value="AAA"/>
    <property type="match status" value="2"/>
</dbReference>
<evidence type="ECO:0000256" key="2">
    <source>
        <dbReference type="ARBA" id="ARBA00022448"/>
    </source>
</evidence>
<sequence length="1548" mass="169321">MDGDDTLNIVPSYLLPSAALFFAAFSLIGSLPSLVPAFVSNEDAAGQTQRTRARRVRERLDREVDLSDAGYRRQRMRVRALMGLALLEVIGWSIATGHEQDWAVKGATTIAWAAILLRLTLHSNHTPSIRLLVALVALFLASLQQSLEYLPRPSPRRLVYHAIDLANLVVSISIVLSMPMAPGGWEAVVDEEERQRIKAGAIVEEQEDLVATYDACPTTPEDYTSLFASFTYNWMNGIMALAKSRPLLPADIWRLHAINDTRLLWARFKQTAPQRRLAFRLVKANARDVSLDFVYKIISVSFDYATVYLLRAILESVSAAAAADEEGAPPPPPGQWTQRQRAFVFALASLLLKLAQYSFNLLNFHHARQVGMRTRSIMVAELFEKALKRRSMAGVVSTKADPKAKGTDASTDESKFKSSEERQKKEDASTAGADVGKLVNIMSSDTNTLLRLGCDAHQLYGAPFEVLVAVVFLYNILGWSALAGFSVFLLSTPLNYLQGRQMVGFQQRWKQATDRRMSLVSELLGAARFVKLQGVGSQWEGRIVEARKKEIRALLGVRIVQLGFAVTYIFLPYLVTLVSFFFYVVVQGQTLTVPIAFTSLALFQMLRGPLDTLPAFLQNILGAIVSLRRLEGFMGEEEVDASVSALARPTSTSTASTFTQSTSSQPILINQGSFAWDSARTTLRDITIAFQPGTLNVIAGPTGCGKSSLLEAVLGEMKKTSGSLDLPKWSVDGTVGSGLSYAPQSPWIEGGKSIKTNILFSSPYDQARYEMVLDACGLREDLALFDEGDETRVSNLTLSGGQQARISLARAMYAPSHTVLLDDPLAAVDAHVQRLIVDNALTGPIARGRRILLVTHHVSVVARHADHFVFMRDGAIEAQGDLETTQALGKVGQSVSRAESSAGPSGSGTPRSAGSSPPLEGEEPVAAATDAAPAGDVSRTKPGSKLLYDLEKRRAGAVQLSLYKIYLKVSSPIFWGVIIALTLLNRLNTFSEQWWLAAWGDASSPHRSGLKARLPPAEGHAGYYLGVYACIALAIVVNNAIRTMIFWYVTIRASQRLYRQLLSSVLGAKLRFFEVNPLGRILVRFNQDVNVLDSDLPNTVYLFLRLVPGIIGSLVICAALVPSFLLPAALLFWYGSRYVRGFIAASRDIQRIESTNTSPLFSAFSTSLAGVTTIRAFGAERVRLEEMLNIIDVTSATWWARCTMDVWLQFRSQILSGCVIFAVTVCALLGGVPASSVGIALTSAESLAMWSTYLCDSYKQLTNNFNSLERITEYCDLPSESKKNEREPPAAWPSAEGGVEIEDLSLRYDEGLPDVLHSVDLSISKGEKIGIVGRTGSGKTTLVSALFRSLEPRTGRIVIDGIDVSTLRIEALRSRLALVPQSPILFSGTLRSNLDPFEEKTDEELRWALRHVGVPDDHPTLQLDAPVAASGANYSAGEAQLLSLARALLRDARLVVLDEATSSTDSQTDAQIQRAVRSLQSSIVITVAHRLATILDYDRVVVMRQGRIVECGAPRELLRKEGEDAEFRRMCETAGVAIDEDQAGSSSR</sequence>
<organism evidence="13 14">
    <name type="scientific">Jaminaea rosea</name>
    <dbReference type="NCBI Taxonomy" id="1569628"/>
    <lineage>
        <taxon>Eukaryota</taxon>
        <taxon>Fungi</taxon>
        <taxon>Dikarya</taxon>
        <taxon>Basidiomycota</taxon>
        <taxon>Ustilaginomycotina</taxon>
        <taxon>Exobasidiomycetes</taxon>
        <taxon>Microstromatales</taxon>
        <taxon>Microstromatales incertae sedis</taxon>
        <taxon>Jaminaea</taxon>
    </lineage>
</organism>
<feature type="transmembrane region" description="Helical" evidence="10">
    <location>
        <begin position="1023"/>
        <end position="1049"/>
    </location>
</feature>
<keyword evidence="7 10" id="KW-1133">Transmembrane helix</keyword>
<feature type="domain" description="ABC transmembrane type-1" evidence="12">
    <location>
        <begin position="293"/>
        <end position="622"/>
    </location>
</feature>
<evidence type="ECO:0000256" key="1">
    <source>
        <dbReference type="ARBA" id="ARBA00004141"/>
    </source>
</evidence>
<dbReference type="EMBL" id="KZ819677">
    <property type="protein sequence ID" value="PWN25145.1"/>
    <property type="molecule type" value="Genomic_DNA"/>
</dbReference>
<dbReference type="PROSITE" id="PS00211">
    <property type="entry name" value="ABC_TRANSPORTER_1"/>
    <property type="match status" value="2"/>
</dbReference>
<dbReference type="PANTHER" id="PTHR24223">
    <property type="entry name" value="ATP-BINDING CASSETTE SUB-FAMILY C"/>
    <property type="match status" value="1"/>
</dbReference>
<dbReference type="InterPro" id="IPR017871">
    <property type="entry name" value="ABC_transporter-like_CS"/>
</dbReference>
<keyword evidence="5" id="KW-0547">Nucleotide-binding</keyword>
<evidence type="ECO:0000259" key="12">
    <source>
        <dbReference type="PROSITE" id="PS50929"/>
    </source>
</evidence>
<evidence type="ECO:0000313" key="14">
    <source>
        <dbReference type="Proteomes" id="UP000245884"/>
    </source>
</evidence>
<dbReference type="PANTHER" id="PTHR24223:SF415">
    <property type="entry name" value="FI20190P1"/>
    <property type="match status" value="1"/>
</dbReference>
<dbReference type="GO" id="GO:0140359">
    <property type="term" value="F:ABC-type transporter activity"/>
    <property type="evidence" value="ECO:0007669"/>
    <property type="project" value="InterPro"/>
</dbReference>
<keyword evidence="4" id="KW-0677">Repeat</keyword>
<proteinExistence type="predicted"/>
<dbReference type="Pfam" id="PF00005">
    <property type="entry name" value="ABC_tran"/>
    <property type="match status" value="2"/>
</dbReference>
<evidence type="ECO:0000256" key="10">
    <source>
        <dbReference type="SAM" id="Phobius"/>
    </source>
</evidence>
<evidence type="ECO:0000256" key="8">
    <source>
        <dbReference type="ARBA" id="ARBA00023136"/>
    </source>
</evidence>
<dbReference type="Pfam" id="PF00664">
    <property type="entry name" value="ABC_membrane"/>
    <property type="match status" value="2"/>
</dbReference>
<feature type="region of interest" description="Disordered" evidence="9">
    <location>
        <begin position="398"/>
        <end position="430"/>
    </location>
</feature>
<reference evidence="13 14" key="1">
    <citation type="journal article" date="2018" name="Mol. Biol. Evol.">
        <title>Broad Genomic Sampling Reveals a Smut Pathogenic Ancestry of the Fungal Clade Ustilaginomycotina.</title>
        <authorList>
            <person name="Kijpornyongpan T."/>
            <person name="Mondo S.J."/>
            <person name="Barry K."/>
            <person name="Sandor L."/>
            <person name="Lee J."/>
            <person name="Lipzen A."/>
            <person name="Pangilinan J."/>
            <person name="LaButti K."/>
            <person name="Hainaut M."/>
            <person name="Henrissat B."/>
            <person name="Grigoriev I.V."/>
            <person name="Spatafora J.W."/>
            <person name="Aime M.C."/>
        </authorList>
    </citation>
    <scope>NUCLEOTIDE SEQUENCE [LARGE SCALE GENOMIC DNA]</scope>
    <source>
        <strain evidence="13 14">MCA 5214</strain>
    </source>
</reference>
<dbReference type="SUPFAM" id="SSF52540">
    <property type="entry name" value="P-loop containing nucleoside triphosphate hydrolases"/>
    <property type="match status" value="2"/>
</dbReference>
<dbReference type="Proteomes" id="UP000245884">
    <property type="component" value="Unassembled WGS sequence"/>
</dbReference>
<evidence type="ECO:0000256" key="4">
    <source>
        <dbReference type="ARBA" id="ARBA00022737"/>
    </source>
</evidence>
<dbReference type="InterPro" id="IPR011527">
    <property type="entry name" value="ABC1_TM_dom"/>
</dbReference>
<keyword evidence="2" id="KW-0813">Transport</keyword>
<dbReference type="FunFam" id="1.20.1560.10:FF:000013">
    <property type="entry name" value="ABC transporter C family member 2"/>
    <property type="match status" value="1"/>
</dbReference>
<dbReference type="Gene3D" id="1.20.1560.10">
    <property type="entry name" value="ABC transporter type 1, transmembrane domain"/>
    <property type="match status" value="2"/>
</dbReference>
<dbReference type="CDD" id="cd03244">
    <property type="entry name" value="ABCC_MRP_domain2"/>
    <property type="match status" value="1"/>
</dbReference>
<feature type="compositionally biased region" description="Basic and acidic residues" evidence="9">
    <location>
        <begin position="400"/>
        <end position="428"/>
    </location>
</feature>
<keyword evidence="14" id="KW-1185">Reference proteome</keyword>
<dbReference type="GO" id="GO:0016020">
    <property type="term" value="C:membrane"/>
    <property type="evidence" value="ECO:0007669"/>
    <property type="project" value="UniProtKB-SubCell"/>
</dbReference>
<dbReference type="STRING" id="1569628.A0A316UPT1"/>
<feature type="compositionally biased region" description="Low complexity" evidence="9">
    <location>
        <begin position="924"/>
        <end position="937"/>
    </location>
</feature>
<evidence type="ECO:0000256" key="5">
    <source>
        <dbReference type="ARBA" id="ARBA00022741"/>
    </source>
</evidence>
<keyword evidence="3 10" id="KW-0812">Transmembrane</keyword>
<feature type="domain" description="ABC transporter" evidence="11">
    <location>
        <begin position="667"/>
        <end position="898"/>
    </location>
</feature>
<dbReference type="CDD" id="cd18596">
    <property type="entry name" value="ABC_6TM_VMR1_D1_like"/>
    <property type="match status" value="1"/>
</dbReference>
<dbReference type="Gene3D" id="3.40.50.300">
    <property type="entry name" value="P-loop containing nucleotide triphosphate hydrolases"/>
    <property type="match status" value="2"/>
</dbReference>
<feature type="transmembrane region" description="Helical" evidence="10">
    <location>
        <begin position="555"/>
        <end position="574"/>
    </location>
</feature>
<feature type="domain" description="ABC transmembrane type-1" evidence="12">
    <location>
        <begin position="994"/>
        <end position="1263"/>
    </location>
</feature>
<dbReference type="GO" id="GO:0016887">
    <property type="term" value="F:ATP hydrolysis activity"/>
    <property type="evidence" value="ECO:0007669"/>
    <property type="project" value="InterPro"/>
</dbReference>
<evidence type="ECO:0000256" key="9">
    <source>
        <dbReference type="SAM" id="MobiDB-lite"/>
    </source>
</evidence>
<protein>
    <recommendedName>
        <fullName evidence="15">P-loop containing nucleoside triphosphate hydrolase protein</fullName>
    </recommendedName>
</protein>
<keyword evidence="8 10" id="KW-0472">Membrane</keyword>
<dbReference type="SUPFAM" id="SSF90123">
    <property type="entry name" value="ABC transporter transmembrane region"/>
    <property type="match status" value="2"/>
</dbReference>
<keyword evidence="6" id="KW-0067">ATP-binding</keyword>
<evidence type="ECO:0000259" key="11">
    <source>
        <dbReference type="PROSITE" id="PS50893"/>
    </source>
</evidence>
<evidence type="ECO:0008006" key="15">
    <source>
        <dbReference type="Google" id="ProtNLM"/>
    </source>
</evidence>
<feature type="transmembrane region" description="Helical" evidence="10">
    <location>
        <begin position="466"/>
        <end position="490"/>
    </location>
</feature>
<dbReference type="InterPro" id="IPR036640">
    <property type="entry name" value="ABC1_TM_sf"/>
</dbReference>
<name>A0A316UPT1_9BASI</name>
<feature type="transmembrane region" description="Helical" evidence="10">
    <location>
        <begin position="580"/>
        <end position="603"/>
    </location>
</feature>
<dbReference type="CDD" id="cd03250">
    <property type="entry name" value="ABCC_MRP_domain1"/>
    <property type="match status" value="1"/>
</dbReference>
<feature type="transmembrane region" description="Helical" evidence="10">
    <location>
        <begin position="1061"/>
        <end position="1083"/>
    </location>
</feature>
<feature type="domain" description="ABC transporter" evidence="11">
    <location>
        <begin position="1299"/>
        <end position="1530"/>
    </location>
</feature>
<gene>
    <name evidence="13" type="ORF">BDZ90DRAFT_262593</name>
</gene>
<feature type="transmembrane region" description="Helical" evidence="10">
    <location>
        <begin position="1103"/>
        <end position="1134"/>
    </location>
</feature>
<dbReference type="PROSITE" id="PS50929">
    <property type="entry name" value="ABC_TM1F"/>
    <property type="match status" value="2"/>
</dbReference>
<evidence type="ECO:0000313" key="13">
    <source>
        <dbReference type="EMBL" id="PWN25145.1"/>
    </source>
</evidence>
<feature type="transmembrane region" description="Helical" evidence="10">
    <location>
        <begin position="1214"/>
        <end position="1234"/>
    </location>
</feature>
<dbReference type="InterPro" id="IPR050173">
    <property type="entry name" value="ABC_transporter_C-like"/>
</dbReference>
<dbReference type="InterPro" id="IPR003439">
    <property type="entry name" value="ABC_transporter-like_ATP-bd"/>
</dbReference>
<dbReference type="InterPro" id="IPR003593">
    <property type="entry name" value="AAA+_ATPase"/>
</dbReference>
<evidence type="ECO:0000256" key="3">
    <source>
        <dbReference type="ARBA" id="ARBA00022692"/>
    </source>
</evidence>
<dbReference type="GO" id="GO:0005524">
    <property type="term" value="F:ATP binding"/>
    <property type="evidence" value="ECO:0007669"/>
    <property type="project" value="UniProtKB-KW"/>
</dbReference>
<dbReference type="FunFam" id="3.40.50.300:FF:001354">
    <property type="entry name" value="ATP-binding cassette (ABC) transporter, putative"/>
    <property type="match status" value="1"/>
</dbReference>
<dbReference type="OrthoDB" id="6500128at2759"/>
<feature type="region of interest" description="Disordered" evidence="9">
    <location>
        <begin position="893"/>
        <end position="939"/>
    </location>
</feature>
<feature type="transmembrane region" description="Helical" evidence="10">
    <location>
        <begin position="965"/>
        <end position="984"/>
    </location>
</feature>
<dbReference type="PROSITE" id="PS50893">
    <property type="entry name" value="ABC_TRANSPORTER_2"/>
    <property type="match status" value="2"/>
</dbReference>
<comment type="subcellular location">
    <subcellularLocation>
        <location evidence="1">Membrane</location>
        <topology evidence="1">Multi-pass membrane protein</topology>
    </subcellularLocation>
</comment>
<dbReference type="RefSeq" id="XP_025359757.1">
    <property type="nucleotide sequence ID" value="XM_025508507.1"/>
</dbReference>
<dbReference type="InterPro" id="IPR027417">
    <property type="entry name" value="P-loop_NTPase"/>
</dbReference>
<evidence type="ECO:0000256" key="7">
    <source>
        <dbReference type="ARBA" id="ARBA00022989"/>
    </source>
</evidence>
<feature type="compositionally biased region" description="Polar residues" evidence="9">
    <location>
        <begin position="893"/>
        <end position="915"/>
    </location>
</feature>